<dbReference type="GO" id="GO:0006509">
    <property type="term" value="P:membrane protein ectodomain proteolysis"/>
    <property type="evidence" value="ECO:0007669"/>
    <property type="project" value="TreeGrafter"/>
</dbReference>
<dbReference type="EMBL" id="JACWZY010000013">
    <property type="protein sequence ID" value="MBD2702187.1"/>
    <property type="molecule type" value="Genomic_DNA"/>
</dbReference>
<proteinExistence type="predicted"/>
<accession>A0A926XWY6</accession>
<reference evidence="2" key="1">
    <citation type="submission" date="2020-09" db="EMBL/GenBank/DDBJ databases">
        <authorList>
            <person name="Kim M.K."/>
        </authorList>
    </citation>
    <scope>NUCLEOTIDE SEQUENCE</scope>
    <source>
        <strain evidence="2">BT702</strain>
    </source>
</reference>
<dbReference type="GO" id="GO:0004222">
    <property type="term" value="F:metalloendopeptidase activity"/>
    <property type="evidence" value="ECO:0007669"/>
    <property type="project" value="InterPro"/>
</dbReference>
<name>A0A926XWY6_9BACT</name>
<dbReference type="InterPro" id="IPR001590">
    <property type="entry name" value="Peptidase_M12B"/>
</dbReference>
<keyword evidence="3" id="KW-1185">Reference proteome</keyword>
<dbReference type="PROSITE" id="PS50215">
    <property type="entry name" value="ADAM_MEPRO"/>
    <property type="match status" value="1"/>
</dbReference>
<dbReference type="InterPro" id="IPR024079">
    <property type="entry name" value="MetalloPept_cat_dom_sf"/>
</dbReference>
<protein>
    <recommendedName>
        <fullName evidence="1">Peptidase M12B domain-containing protein</fullName>
    </recommendedName>
</protein>
<gene>
    <name evidence="2" type="ORF">IC229_16160</name>
</gene>
<sequence>MVKSLHQKFMRVVVVFLWLISAVGWAQERPLERAIVQARTTGKTDTFPNLFTANGTTHALTNAQDTTQHIDKLTLNTNVLKSIRSQKRELLEISLPTALGTLELELVPVNLFAPGFNVVTHLPDTTFQFDASRVVYYQGMIKNNPRSLVALALSDENVVGLVSDSTGNRVLSRQRAKSASQTDYALYNEQAVQTKIRPFACNVADSGTSDLIETPSEKPTKQTNSSNCVKYVGIYLEADYALYQSYGGNITDLTEDILFVFDQVITLYRNENVYVQLSQLYVWNTNDPYSTATTSASALAAFKTHWNNFGNSFPGQIAHLMSSRSFSGNTVGLADGYNGLSDKSTAYSFNSSLNPAFAAPYPTYSWAVFAIAHELGHNFSSHHTHWCGWPGGPIDNCAVPENGPCSAGPAPVNGGTIMSYCHLANGVNFAKGFGTLPGNQIRNKIASVTLPITTSDGKVESINSGIWTMSGTWTCGVTPSVLYKATISPGHRVQLNSTGNAKTLTIQGTLNLSTPGTVIRIGQTQSN</sequence>
<evidence type="ECO:0000259" key="1">
    <source>
        <dbReference type="PROSITE" id="PS50215"/>
    </source>
</evidence>
<evidence type="ECO:0000313" key="2">
    <source>
        <dbReference type="EMBL" id="MBD2702187.1"/>
    </source>
</evidence>
<dbReference type="PANTHER" id="PTHR11905:SF159">
    <property type="entry name" value="ADAM METALLOPROTEASE"/>
    <property type="match status" value="1"/>
</dbReference>
<feature type="domain" description="Peptidase M12B" evidence="1">
    <location>
        <begin position="230"/>
        <end position="421"/>
    </location>
</feature>
<dbReference type="AlphaFoldDB" id="A0A926XWY6"/>
<dbReference type="Proteomes" id="UP000598820">
    <property type="component" value="Unassembled WGS sequence"/>
</dbReference>
<dbReference type="SUPFAM" id="SSF55486">
    <property type="entry name" value="Metalloproteases ('zincins'), catalytic domain"/>
    <property type="match status" value="1"/>
</dbReference>
<dbReference type="Pfam" id="PF13688">
    <property type="entry name" value="Reprolysin_5"/>
    <property type="match status" value="1"/>
</dbReference>
<dbReference type="RefSeq" id="WP_190888038.1">
    <property type="nucleotide sequence ID" value="NZ_JACWZY010000013.1"/>
</dbReference>
<dbReference type="Gene3D" id="3.40.390.10">
    <property type="entry name" value="Collagenase (Catalytic Domain)"/>
    <property type="match status" value="1"/>
</dbReference>
<organism evidence="2 3">
    <name type="scientific">Spirosoma profusum</name>
    <dbReference type="NCBI Taxonomy" id="2771354"/>
    <lineage>
        <taxon>Bacteria</taxon>
        <taxon>Pseudomonadati</taxon>
        <taxon>Bacteroidota</taxon>
        <taxon>Cytophagia</taxon>
        <taxon>Cytophagales</taxon>
        <taxon>Cytophagaceae</taxon>
        <taxon>Spirosoma</taxon>
    </lineage>
</organism>
<dbReference type="PANTHER" id="PTHR11905">
    <property type="entry name" value="ADAM A DISINTEGRIN AND METALLOPROTEASE DOMAIN"/>
    <property type="match status" value="1"/>
</dbReference>
<evidence type="ECO:0000313" key="3">
    <source>
        <dbReference type="Proteomes" id="UP000598820"/>
    </source>
</evidence>
<comment type="caution">
    <text evidence="2">The sequence shown here is derived from an EMBL/GenBank/DDBJ whole genome shotgun (WGS) entry which is preliminary data.</text>
</comment>